<evidence type="ECO:0000313" key="7">
    <source>
        <dbReference type="EMBL" id="EPS92775.1"/>
    </source>
</evidence>
<proteinExistence type="predicted"/>
<dbReference type="STRING" id="743788.S8ESS4"/>
<gene>
    <name evidence="7" type="ORF">FOMPIDRAFT_1137322</name>
</gene>
<organism evidence="7 8">
    <name type="scientific">Fomitopsis schrenkii</name>
    <name type="common">Brown rot fungus</name>
    <dbReference type="NCBI Taxonomy" id="2126942"/>
    <lineage>
        <taxon>Eukaryota</taxon>
        <taxon>Fungi</taxon>
        <taxon>Dikarya</taxon>
        <taxon>Basidiomycota</taxon>
        <taxon>Agaricomycotina</taxon>
        <taxon>Agaricomycetes</taxon>
        <taxon>Polyporales</taxon>
        <taxon>Fomitopsis</taxon>
    </lineage>
</organism>
<protein>
    <recommendedName>
        <fullName evidence="6">2OGFeDO JBP1/TET oxygenase domain-containing protein</fullName>
    </recommendedName>
</protein>
<dbReference type="EMBL" id="KE504355">
    <property type="protein sequence ID" value="EPS92775.1"/>
    <property type="molecule type" value="Genomic_DNA"/>
</dbReference>
<evidence type="ECO:0000256" key="4">
    <source>
        <dbReference type="ARBA" id="ARBA00023002"/>
    </source>
</evidence>
<dbReference type="AlphaFoldDB" id="S8ESS4"/>
<dbReference type="GO" id="GO:0051213">
    <property type="term" value="F:dioxygenase activity"/>
    <property type="evidence" value="ECO:0007669"/>
    <property type="project" value="UniProtKB-KW"/>
</dbReference>
<accession>S8ESS4</accession>
<keyword evidence="2" id="KW-0479">Metal-binding</keyword>
<evidence type="ECO:0000256" key="5">
    <source>
        <dbReference type="ARBA" id="ARBA00023004"/>
    </source>
</evidence>
<evidence type="ECO:0000256" key="2">
    <source>
        <dbReference type="ARBA" id="ARBA00022723"/>
    </source>
</evidence>
<reference evidence="7 8" key="1">
    <citation type="journal article" date="2012" name="Science">
        <title>The Paleozoic origin of enzymatic lignin decomposition reconstructed from 31 fungal genomes.</title>
        <authorList>
            <person name="Floudas D."/>
            <person name="Binder M."/>
            <person name="Riley R."/>
            <person name="Barry K."/>
            <person name="Blanchette R.A."/>
            <person name="Henrissat B."/>
            <person name="Martinez A.T."/>
            <person name="Otillar R."/>
            <person name="Spatafora J.W."/>
            <person name="Yadav J.S."/>
            <person name="Aerts A."/>
            <person name="Benoit I."/>
            <person name="Boyd A."/>
            <person name="Carlson A."/>
            <person name="Copeland A."/>
            <person name="Coutinho P.M."/>
            <person name="de Vries R.P."/>
            <person name="Ferreira P."/>
            <person name="Findley K."/>
            <person name="Foster B."/>
            <person name="Gaskell J."/>
            <person name="Glotzer D."/>
            <person name="Gorecki P."/>
            <person name="Heitman J."/>
            <person name="Hesse C."/>
            <person name="Hori C."/>
            <person name="Igarashi K."/>
            <person name="Jurgens J.A."/>
            <person name="Kallen N."/>
            <person name="Kersten P."/>
            <person name="Kohler A."/>
            <person name="Kuees U."/>
            <person name="Kumar T.K.A."/>
            <person name="Kuo A."/>
            <person name="LaButti K."/>
            <person name="Larrondo L.F."/>
            <person name="Lindquist E."/>
            <person name="Ling A."/>
            <person name="Lombard V."/>
            <person name="Lucas S."/>
            <person name="Lundell T."/>
            <person name="Martin R."/>
            <person name="McLaughlin D.J."/>
            <person name="Morgenstern I."/>
            <person name="Morin E."/>
            <person name="Murat C."/>
            <person name="Nagy L.G."/>
            <person name="Nolan M."/>
            <person name="Ohm R.A."/>
            <person name="Patyshakuliyeva A."/>
            <person name="Rokas A."/>
            <person name="Ruiz-Duenas F.J."/>
            <person name="Sabat G."/>
            <person name="Salamov A."/>
            <person name="Samejima M."/>
            <person name="Schmutz J."/>
            <person name="Slot J.C."/>
            <person name="St John F."/>
            <person name="Stenlid J."/>
            <person name="Sun H."/>
            <person name="Sun S."/>
            <person name="Syed K."/>
            <person name="Tsang A."/>
            <person name="Wiebenga A."/>
            <person name="Young D."/>
            <person name="Pisabarro A."/>
            <person name="Eastwood D.C."/>
            <person name="Martin F."/>
            <person name="Cullen D."/>
            <person name="Grigoriev I.V."/>
            <person name="Hibbett D.S."/>
        </authorList>
    </citation>
    <scope>NUCLEOTIDE SEQUENCE</scope>
    <source>
        <strain evidence="8">FP-58527</strain>
    </source>
</reference>
<dbReference type="OrthoDB" id="2802946at2759"/>
<evidence type="ECO:0000256" key="1">
    <source>
        <dbReference type="ARBA" id="ARBA00001954"/>
    </source>
</evidence>
<dbReference type="InterPro" id="IPR024779">
    <property type="entry name" value="2OGFeDO_JBP1/TET_oxygenase_dom"/>
</dbReference>
<evidence type="ECO:0000313" key="8">
    <source>
        <dbReference type="Proteomes" id="UP000015241"/>
    </source>
</evidence>
<dbReference type="Gene3D" id="3.60.130.30">
    <property type="match status" value="1"/>
</dbReference>
<feature type="domain" description="2OGFeDO JBP1/TET oxygenase" evidence="6">
    <location>
        <begin position="4"/>
        <end position="136"/>
    </location>
</feature>
<name>S8ESS4_FOMSC</name>
<dbReference type="eggNOG" id="ENOG502QU1V">
    <property type="taxonomic scope" value="Eukaryota"/>
</dbReference>
<comment type="cofactor">
    <cofactor evidence="1">
        <name>Fe(2+)</name>
        <dbReference type="ChEBI" id="CHEBI:29033"/>
    </cofactor>
</comment>
<dbReference type="GO" id="GO:0046872">
    <property type="term" value="F:metal ion binding"/>
    <property type="evidence" value="ECO:0007669"/>
    <property type="project" value="UniProtKB-KW"/>
</dbReference>
<feature type="non-terminal residue" evidence="7">
    <location>
        <position position="1"/>
    </location>
</feature>
<dbReference type="HOGENOM" id="CLU_039070_2_0_1"/>
<keyword evidence="4" id="KW-0560">Oxidoreductase</keyword>
<keyword evidence="3" id="KW-0223">Dioxygenase</keyword>
<dbReference type="Proteomes" id="UP000015241">
    <property type="component" value="Unassembled WGS sequence"/>
</dbReference>
<keyword evidence="8" id="KW-1185">Reference proteome</keyword>
<dbReference type="InParanoid" id="S8ESS4"/>
<evidence type="ECO:0000256" key="3">
    <source>
        <dbReference type="ARBA" id="ARBA00022964"/>
    </source>
</evidence>
<dbReference type="Pfam" id="PF12851">
    <property type="entry name" value="Tet_JBP"/>
    <property type="match status" value="1"/>
</dbReference>
<evidence type="ECO:0000259" key="6">
    <source>
        <dbReference type="Pfam" id="PF12851"/>
    </source>
</evidence>
<keyword evidence="5" id="KW-0408">Iron</keyword>
<sequence>ASGIQFLDNMSETNALMSAILSIVHPHQFRFGMAMHKALSDRKPFQDVMKHWPSCFTAMQVINNRTVPLHRDSGGPYTALDLITAIGDYTRGMVHVENCPLDFLQSPGSVLAFSPRLMLHEVREYTGNRISFAWFVKDNLYHWARIPQIPWSHANDVLERL</sequence>